<feature type="compositionally biased region" description="Low complexity" evidence="5">
    <location>
        <begin position="13"/>
        <end position="27"/>
    </location>
</feature>
<evidence type="ECO:0000256" key="6">
    <source>
        <dbReference type="SAM" id="Phobius"/>
    </source>
</evidence>
<feature type="transmembrane region" description="Helical" evidence="6">
    <location>
        <begin position="116"/>
        <end position="135"/>
    </location>
</feature>
<dbReference type="GO" id="GO:0016020">
    <property type="term" value="C:membrane"/>
    <property type="evidence" value="ECO:0007669"/>
    <property type="project" value="UniProtKB-SubCell"/>
</dbReference>
<evidence type="ECO:0000256" key="3">
    <source>
        <dbReference type="ARBA" id="ARBA00022989"/>
    </source>
</evidence>
<keyword evidence="4 6" id="KW-0472">Membrane</keyword>
<name>A0A4U2YLV2_9ACTN</name>
<dbReference type="AlphaFoldDB" id="A0A4U2YLV2"/>
<dbReference type="EMBL" id="SZPY01000002">
    <property type="protein sequence ID" value="TKI62196.1"/>
    <property type="molecule type" value="Genomic_DNA"/>
</dbReference>
<evidence type="ECO:0000256" key="1">
    <source>
        <dbReference type="ARBA" id="ARBA00004141"/>
    </source>
</evidence>
<feature type="transmembrane region" description="Helical" evidence="6">
    <location>
        <begin position="224"/>
        <end position="242"/>
    </location>
</feature>
<feature type="region of interest" description="Disordered" evidence="5">
    <location>
        <begin position="1"/>
        <end position="27"/>
    </location>
</feature>
<gene>
    <name evidence="8" type="ORF">FC770_07200</name>
</gene>
<keyword evidence="9" id="KW-1185">Reference proteome</keyword>
<dbReference type="PANTHER" id="PTHR31310:SF7">
    <property type="entry name" value="PA-PHOSPHATASE RELATED-FAMILY PROTEIN DDB_G0268928"/>
    <property type="match status" value="1"/>
</dbReference>
<evidence type="ECO:0000256" key="4">
    <source>
        <dbReference type="ARBA" id="ARBA00023136"/>
    </source>
</evidence>
<feature type="transmembrane region" description="Helical" evidence="6">
    <location>
        <begin position="248"/>
        <end position="265"/>
    </location>
</feature>
<evidence type="ECO:0000313" key="8">
    <source>
        <dbReference type="EMBL" id="TKI62196.1"/>
    </source>
</evidence>
<feature type="transmembrane region" description="Helical" evidence="6">
    <location>
        <begin position="147"/>
        <end position="166"/>
    </location>
</feature>
<feature type="transmembrane region" description="Helical" evidence="6">
    <location>
        <begin position="47"/>
        <end position="65"/>
    </location>
</feature>
<proteinExistence type="predicted"/>
<keyword evidence="3 6" id="KW-1133">Transmembrane helix</keyword>
<evidence type="ECO:0000259" key="7">
    <source>
        <dbReference type="Pfam" id="PF14378"/>
    </source>
</evidence>
<sequence length="290" mass="31149">MRVDECGAATVDGAPTQGGPAQGAPEGGAVALGTGAGRLGGWHSRPLLVRAALEVGLVLVLFALYKFGRAMVADQVSQAMRHAEVVRTLQASLWLPSEAAIQASVHVESLMRAANVYYTVVHFPLMVAFLVWGFLRRNPGEYRWARNLVVIQTGAALAIHVFFPLAPPRMFPEWGFVDTMERYGPSPYEGVSGDVANQFAAMPSLHVGWAVLIAYVVARTGPRWLAWLAGCHAALTAMIVVITANHWWLDGVIGVALLLVAAAVLPRPPTAKREVAQRREASATRDDVAA</sequence>
<feature type="transmembrane region" description="Helical" evidence="6">
    <location>
        <begin position="195"/>
        <end position="217"/>
    </location>
</feature>
<organism evidence="8 9">
    <name type="scientific">Nocardioides jishulii</name>
    <dbReference type="NCBI Taxonomy" id="2575440"/>
    <lineage>
        <taxon>Bacteria</taxon>
        <taxon>Bacillati</taxon>
        <taxon>Actinomycetota</taxon>
        <taxon>Actinomycetes</taxon>
        <taxon>Propionibacteriales</taxon>
        <taxon>Nocardioidaceae</taxon>
        <taxon>Nocardioides</taxon>
    </lineage>
</organism>
<comment type="caution">
    <text evidence="8">The sequence shown here is derived from an EMBL/GenBank/DDBJ whole genome shotgun (WGS) entry which is preliminary data.</text>
</comment>
<dbReference type="PANTHER" id="PTHR31310">
    <property type="match status" value="1"/>
</dbReference>
<dbReference type="Proteomes" id="UP000307808">
    <property type="component" value="Unassembled WGS sequence"/>
</dbReference>
<dbReference type="CDD" id="cd03386">
    <property type="entry name" value="PAP2_Aur1_like"/>
    <property type="match status" value="1"/>
</dbReference>
<accession>A0A4U2YLV2</accession>
<dbReference type="InterPro" id="IPR026841">
    <property type="entry name" value="Aur1/Ipt1"/>
</dbReference>
<dbReference type="InterPro" id="IPR052185">
    <property type="entry name" value="IPC_Synthase-Related"/>
</dbReference>
<feature type="domain" description="Inositolphosphotransferase Aur1/Ipt1" evidence="7">
    <location>
        <begin position="88"/>
        <end position="263"/>
    </location>
</feature>
<reference evidence="8 9" key="1">
    <citation type="submission" date="2019-04" db="EMBL/GenBank/DDBJ databases">
        <authorList>
            <person name="Dong K."/>
        </authorList>
    </citation>
    <scope>NUCLEOTIDE SEQUENCE [LARGE SCALE GENOMIC DNA]</scope>
    <source>
        <strain evidence="9">dk3543</strain>
    </source>
</reference>
<dbReference type="Pfam" id="PF14378">
    <property type="entry name" value="PAP2_3"/>
    <property type="match status" value="1"/>
</dbReference>
<evidence type="ECO:0000313" key="9">
    <source>
        <dbReference type="Proteomes" id="UP000307808"/>
    </source>
</evidence>
<keyword evidence="2 6" id="KW-0812">Transmembrane</keyword>
<comment type="subcellular location">
    <subcellularLocation>
        <location evidence="1">Membrane</location>
        <topology evidence="1">Multi-pass membrane protein</topology>
    </subcellularLocation>
</comment>
<protein>
    <submittedName>
        <fullName evidence="8">Inositol phosphorylceramide synthase</fullName>
    </submittedName>
</protein>
<evidence type="ECO:0000256" key="5">
    <source>
        <dbReference type="SAM" id="MobiDB-lite"/>
    </source>
</evidence>
<dbReference type="OrthoDB" id="5241565at2"/>
<evidence type="ECO:0000256" key="2">
    <source>
        <dbReference type="ARBA" id="ARBA00022692"/>
    </source>
</evidence>